<dbReference type="Gene3D" id="3.40.50.720">
    <property type="entry name" value="NAD(P)-binding Rossmann-like Domain"/>
    <property type="match status" value="1"/>
</dbReference>
<evidence type="ECO:0000313" key="2">
    <source>
        <dbReference type="Proteomes" id="UP000053573"/>
    </source>
</evidence>
<dbReference type="OrthoDB" id="1933717at2759"/>
<dbReference type="STRING" id="2060906.A0A0H1B7T1"/>
<gene>
    <name evidence="1" type="ORF">EMPG_17075</name>
</gene>
<proteinExistence type="predicted"/>
<name>A0A0H1B7T1_9EURO</name>
<dbReference type="InterPro" id="IPR036291">
    <property type="entry name" value="NAD(P)-bd_dom_sf"/>
</dbReference>
<keyword evidence="2" id="KW-1185">Reference proteome</keyword>
<dbReference type="EMBL" id="LDEV01002818">
    <property type="protein sequence ID" value="KLJ07445.1"/>
    <property type="molecule type" value="Genomic_DNA"/>
</dbReference>
<dbReference type="Proteomes" id="UP000053573">
    <property type="component" value="Unassembled WGS sequence"/>
</dbReference>
<evidence type="ECO:0000313" key="1">
    <source>
        <dbReference type="EMBL" id="KLJ07445.1"/>
    </source>
</evidence>
<sequence length="118" mass="12434">MLNAGVIGPLGDIVKATNSDAWAAFDANTRPNLDMTQQFFKNIDVTPNGKKKSLIHVSSAVVGDFHHNPIAGIYASSKAAFLALLHRIAIQEPVEIVSFDPGTIFSPGVKAAGFAADS</sequence>
<comment type="caution">
    <text evidence="1">The sequence shown here is derived from an EMBL/GenBank/DDBJ whole genome shotgun (WGS) entry which is preliminary data.</text>
</comment>
<organism evidence="1 2">
    <name type="scientific">Blastomyces silverae</name>
    <dbReference type="NCBI Taxonomy" id="2060906"/>
    <lineage>
        <taxon>Eukaryota</taxon>
        <taxon>Fungi</taxon>
        <taxon>Dikarya</taxon>
        <taxon>Ascomycota</taxon>
        <taxon>Pezizomycotina</taxon>
        <taxon>Eurotiomycetes</taxon>
        <taxon>Eurotiomycetidae</taxon>
        <taxon>Onygenales</taxon>
        <taxon>Ajellomycetaceae</taxon>
        <taxon>Blastomyces</taxon>
    </lineage>
</organism>
<evidence type="ECO:0008006" key="3">
    <source>
        <dbReference type="Google" id="ProtNLM"/>
    </source>
</evidence>
<protein>
    <recommendedName>
        <fullName evidence="3">3-oxoacyl-[acyl-carrier protein] reductase</fullName>
    </recommendedName>
</protein>
<dbReference type="AlphaFoldDB" id="A0A0H1B7T1"/>
<reference evidence="2" key="1">
    <citation type="journal article" date="2015" name="PLoS Genet.">
        <title>The dynamic genome and transcriptome of the human fungal pathogen Blastomyces and close relative Emmonsia.</title>
        <authorList>
            <person name="Munoz J.F."/>
            <person name="Gauthier G.M."/>
            <person name="Desjardins C.A."/>
            <person name="Gallo J.E."/>
            <person name="Holder J."/>
            <person name="Sullivan T.D."/>
            <person name="Marty A.J."/>
            <person name="Carmen J.C."/>
            <person name="Chen Z."/>
            <person name="Ding L."/>
            <person name="Gujja S."/>
            <person name="Magrini V."/>
            <person name="Misas E."/>
            <person name="Mitreva M."/>
            <person name="Priest M."/>
            <person name="Saif S."/>
            <person name="Whiston E.A."/>
            <person name="Young S."/>
            <person name="Zeng Q."/>
            <person name="Goldman W.E."/>
            <person name="Mardis E.R."/>
            <person name="Taylor J.W."/>
            <person name="McEwen J.G."/>
            <person name="Clay O.K."/>
            <person name="Klein B.S."/>
            <person name="Cuomo C.A."/>
        </authorList>
    </citation>
    <scope>NUCLEOTIDE SEQUENCE [LARGE SCALE GENOMIC DNA]</scope>
    <source>
        <strain evidence="2">UAMH 139</strain>
    </source>
</reference>
<accession>A0A0H1B7T1</accession>
<dbReference type="SUPFAM" id="SSF51735">
    <property type="entry name" value="NAD(P)-binding Rossmann-fold domains"/>
    <property type="match status" value="1"/>
</dbReference>